<protein>
    <submittedName>
        <fullName evidence="2">Uncharacterized protein</fullName>
    </submittedName>
</protein>
<feature type="region of interest" description="Disordered" evidence="1">
    <location>
        <begin position="1"/>
        <end position="35"/>
    </location>
</feature>
<feature type="compositionally biased region" description="Polar residues" evidence="1">
    <location>
        <begin position="22"/>
        <end position="34"/>
    </location>
</feature>
<evidence type="ECO:0000313" key="3">
    <source>
        <dbReference type="Proteomes" id="UP001144157"/>
    </source>
</evidence>
<organism evidence="2 3">
    <name type="scientific">Aspergillus tubingensis</name>
    <dbReference type="NCBI Taxonomy" id="5068"/>
    <lineage>
        <taxon>Eukaryota</taxon>
        <taxon>Fungi</taxon>
        <taxon>Dikarya</taxon>
        <taxon>Ascomycota</taxon>
        <taxon>Pezizomycotina</taxon>
        <taxon>Eurotiomycetes</taxon>
        <taxon>Eurotiomycetidae</taxon>
        <taxon>Eurotiales</taxon>
        <taxon>Aspergillaceae</taxon>
        <taxon>Aspergillus</taxon>
        <taxon>Aspergillus subgen. Circumdati</taxon>
    </lineage>
</organism>
<reference evidence="2" key="1">
    <citation type="submission" date="2022-07" db="EMBL/GenBank/DDBJ databases">
        <title>Taxonomy of Aspergillus series Nigri: significant species reduction supported by multi-species coalescent approaches.</title>
        <authorList>
            <person name="Bian C."/>
            <person name="Kusuya Y."/>
            <person name="Sklenar F."/>
            <person name="D'hooge E."/>
            <person name="Yaguchi T."/>
            <person name="Takahashi H."/>
            <person name="Hubka V."/>
        </authorList>
    </citation>
    <scope>NUCLEOTIDE SEQUENCE</scope>
    <source>
        <strain evidence="2">IFM 56815</strain>
    </source>
</reference>
<evidence type="ECO:0000256" key="1">
    <source>
        <dbReference type="SAM" id="MobiDB-lite"/>
    </source>
</evidence>
<proteinExistence type="predicted"/>
<gene>
    <name evidence="2" type="ORF">AtubIFM56815_005181</name>
</gene>
<comment type="caution">
    <text evidence="2">The sequence shown here is derived from an EMBL/GenBank/DDBJ whole genome shotgun (WGS) entry which is preliminary data.</text>
</comment>
<dbReference type="AlphaFoldDB" id="A0A9W6EJB3"/>
<sequence>MPDIPWRSGAGYDHREGLSVGIGSSTKTFSQTETTDSKTYTEEITVAPGTTAYLYQKVYRFKTWMWFINDA</sequence>
<name>A0A9W6EJB3_ASPTU</name>
<evidence type="ECO:0000313" key="2">
    <source>
        <dbReference type="EMBL" id="GLA81524.1"/>
    </source>
</evidence>
<dbReference type="EMBL" id="BRPE01000002">
    <property type="protein sequence ID" value="GLA81524.1"/>
    <property type="molecule type" value="Genomic_DNA"/>
</dbReference>
<dbReference type="Proteomes" id="UP001144157">
    <property type="component" value="Unassembled WGS sequence"/>
</dbReference>
<accession>A0A9W6EJB3</accession>